<protein>
    <recommendedName>
        <fullName evidence="4">LamG domain-containing protein</fullName>
    </recommendedName>
</protein>
<sequence length="249" mass="26894">MFFSIAFAAYLWLSLSLVPISAASVGVPDLTSRQLGGPYQGVVSSTLLGYWPFLGTYYDLSPNARGPALVNGTNVALNPLGYVEIRQPGFLSIPAVDIRTISFAITFTLRLPSAPTARQILLSNWKSNEWQYLMTVDAAGTMSFVLRRNINTNGSNGAQDLVAVTTAATVPIGTFFNVIYTYNTSQRTLSVYINGILSASAVVPSQFTDLTLHNATQTYVQFGSKADDIPVTGTLNADLSQLLFLQLAF</sequence>
<comment type="caution">
    <text evidence="2">The sequence shown here is derived from an EMBL/GenBank/DDBJ whole genome shotgun (WGS) entry which is preliminary data.</text>
</comment>
<name>A0A8H5B1R1_9AGAR</name>
<reference evidence="2 3" key="1">
    <citation type="journal article" date="2020" name="ISME J.">
        <title>Uncovering the hidden diversity of litter-decomposition mechanisms in mushroom-forming fungi.</title>
        <authorList>
            <person name="Floudas D."/>
            <person name="Bentzer J."/>
            <person name="Ahren D."/>
            <person name="Johansson T."/>
            <person name="Persson P."/>
            <person name="Tunlid A."/>
        </authorList>
    </citation>
    <scope>NUCLEOTIDE SEQUENCE [LARGE SCALE GENOMIC DNA]</scope>
    <source>
        <strain evidence="2 3">CBS 101986</strain>
    </source>
</reference>
<feature type="signal peptide" evidence="1">
    <location>
        <begin position="1"/>
        <end position="22"/>
    </location>
</feature>
<dbReference type="EMBL" id="JAACJJ010000043">
    <property type="protein sequence ID" value="KAF5315006.1"/>
    <property type="molecule type" value="Genomic_DNA"/>
</dbReference>
<dbReference type="InterPro" id="IPR013320">
    <property type="entry name" value="ConA-like_dom_sf"/>
</dbReference>
<dbReference type="Gene3D" id="2.60.120.200">
    <property type="match status" value="1"/>
</dbReference>
<dbReference type="SUPFAM" id="SSF49899">
    <property type="entry name" value="Concanavalin A-like lectins/glucanases"/>
    <property type="match status" value="1"/>
</dbReference>
<accession>A0A8H5B1R1</accession>
<dbReference type="OrthoDB" id="2922181at2759"/>
<keyword evidence="1" id="KW-0732">Signal</keyword>
<evidence type="ECO:0000313" key="2">
    <source>
        <dbReference type="EMBL" id="KAF5315006.1"/>
    </source>
</evidence>
<keyword evidence="3" id="KW-1185">Reference proteome</keyword>
<dbReference type="Pfam" id="PF13385">
    <property type="entry name" value="Laminin_G_3"/>
    <property type="match status" value="1"/>
</dbReference>
<evidence type="ECO:0000256" key="1">
    <source>
        <dbReference type="SAM" id="SignalP"/>
    </source>
</evidence>
<evidence type="ECO:0008006" key="4">
    <source>
        <dbReference type="Google" id="ProtNLM"/>
    </source>
</evidence>
<dbReference type="AlphaFoldDB" id="A0A8H5B1R1"/>
<feature type="chain" id="PRO_5034333841" description="LamG domain-containing protein" evidence="1">
    <location>
        <begin position="23"/>
        <end position="249"/>
    </location>
</feature>
<evidence type="ECO:0000313" key="3">
    <source>
        <dbReference type="Proteomes" id="UP000567179"/>
    </source>
</evidence>
<proteinExistence type="predicted"/>
<dbReference type="Proteomes" id="UP000567179">
    <property type="component" value="Unassembled WGS sequence"/>
</dbReference>
<gene>
    <name evidence="2" type="ORF">D9619_007105</name>
</gene>
<organism evidence="2 3">
    <name type="scientific">Psilocybe cf. subviscida</name>
    <dbReference type="NCBI Taxonomy" id="2480587"/>
    <lineage>
        <taxon>Eukaryota</taxon>
        <taxon>Fungi</taxon>
        <taxon>Dikarya</taxon>
        <taxon>Basidiomycota</taxon>
        <taxon>Agaricomycotina</taxon>
        <taxon>Agaricomycetes</taxon>
        <taxon>Agaricomycetidae</taxon>
        <taxon>Agaricales</taxon>
        <taxon>Agaricineae</taxon>
        <taxon>Strophariaceae</taxon>
        <taxon>Psilocybe</taxon>
    </lineage>
</organism>